<comment type="subcellular location">
    <subcellularLocation>
        <location evidence="1">Nucleus</location>
        <location evidence="1">Nuclear pore complex</location>
    </subcellularLocation>
</comment>
<evidence type="ECO:0000256" key="8">
    <source>
        <dbReference type="SAM" id="Coils"/>
    </source>
</evidence>
<evidence type="ECO:0000313" key="10">
    <source>
        <dbReference type="EMBL" id="KAK4887699.1"/>
    </source>
</evidence>
<dbReference type="GO" id="GO:0008139">
    <property type="term" value="F:nuclear localization sequence binding"/>
    <property type="evidence" value="ECO:0007669"/>
    <property type="project" value="InterPro"/>
</dbReference>
<dbReference type="GO" id="GO:0015031">
    <property type="term" value="P:protein transport"/>
    <property type="evidence" value="ECO:0007669"/>
    <property type="project" value="UniProtKB-KW"/>
</dbReference>
<keyword evidence="11" id="KW-1185">Reference proteome</keyword>
<dbReference type="PANTHER" id="PTHR13437:SF2">
    <property type="entry name" value="NUCLEOPORIN P58_P45"/>
    <property type="match status" value="1"/>
</dbReference>
<keyword evidence="8" id="KW-0175">Coiled coil</keyword>
<sequence length="775" mass="80345">MSSGFSFSQKPNEPPTFGQASFGAPQFGTPAATTAQQQFSLPFGGKPTTGGFQFSTPVSTSAFGGGGLNFTATNTQQNANPNVPTFGLNATTAPAFSLNTTSTGFAYSTPSTMPQMSALFGSVAPSTPGLALGTAKTNVPAFGTSGGLFGTMASTAPATQTTGFPMSGSMPASTALSFGTPQSTAPKMSYGSSTTPGGFSFAPTPATSTGPSAGVSFGAKLQTPATTKYSFGPAATSAAPALYYGAVQSTPATSMSYQPPSTSVPQIGLTFPTPTSATPQITQTFGAPASTAPNLGLSFGTPTLAATKPALNTSFPTISTPTTTLNFMAPAATAPSLSLPTVATSAAPLPTITPTTGLSFLPTTSVPASTSISFGLPAVSVPATTAPAAPTVSFAPTINFGATAATTAPVLNFGSTLATTSANTSITTTFGLGGVKPTPVTSSLTGFTAPTHTLGGTPKTTDISTTKLGADQTEVAPKDQVLPNELMQTVENFKKFMKEQKSYSSEIARFSIKDLRKVEHDVDVINNCMNEVENQLRKNKAIADKLKMDTAKDLQNAEMAQRTFDTPAGLQYENTAPFNYFVELSDNFEKEMHDLKMHIENVAKYIRNSGAPTTLSPEDLALGMRRLHESFVALAGRLQSVHSQVELQKEQYLGLRKKMLNDYTNVFEKKSKESDALEILLEKLAKQQPTISNSPTPFTSLRSSQVQAVGQNSTSGYPTVTTMGPSVTSGFSIGAAPNMSLFGTNTTTIPSLFNTSVSSSFQLQKPPVGNKRGKP</sequence>
<organism evidence="10 11">
    <name type="scientific">Aquatica leii</name>
    <dbReference type="NCBI Taxonomy" id="1421715"/>
    <lineage>
        <taxon>Eukaryota</taxon>
        <taxon>Metazoa</taxon>
        <taxon>Ecdysozoa</taxon>
        <taxon>Arthropoda</taxon>
        <taxon>Hexapoda</taxon>
        <taxon>Insecta</taxon>
        <taxon>Pterygota</taxon>
        <taxon>Neoptera</taxon>
        <taxon>Endopterygota</taxon>
        <taxon>Coleoptera</taxon>
        <taxon>Polyphaga</taxon>
        <taxon>Elateriformia</taxon>
        <taxon>Elateroidea</taxon>
        <taxon>Lampyridae</taxon>
        <taxon>Luciolinae</taxon>
        <taxon>Aquatica</taxon>
    </lineage>
</organism>
<keyword evidence="2" id="KW-0813">Transport</keyword>
<dbReference type="InterPro" id="IPR024882">
    <property type="entry name" value="NUP58/p45/49"/>
</dbReference>
<protein>
    <recommendedName>
        <fullName evidence="12">Nucleoporin 58</fullName>
    </recommendedName>
</protein>
<feature type="region of interest" description="Disordered" evidence="9">
    <location>
        <begin position="254"/>
        <end position="287"/>
    </location>
</feature>
<dbReference type="Gene3D" id="6.10.140.1350">
    <property type="match status" value="1"/>
</dbReference>
<evidence type="ECO:0000313" key="11">
    <source>
        <dbReference type="Proteomes" id="UP001353858"/>
    </source>
</evidence>
<dbReference type="Pfam" id="PF15967">
    <property type="entry name" value="Nucleoporin_FG2"/>
    <property type="match status" value="1"/>
</dbReference>
<gene>
    <name evidence="10" type="ORF">RN001_003970</name>
</gene>
<feature type="compositionally biased region" description="Polar residues" evidence="9">
    <location>
        <begin position="254"/>
        <end position="265"/>
    </location>
</feature>
<keyword evidence="7" id="KW-0539">Nucleus</keyword>
<dbReference type="AlphaFoldDB" id="A0AAN7SMK6"/>
<feature type="compositionally biased region" description="Polar residues" evidence="9">
    <location>
        <begin position="272"/>
        <end position="285"/>
    </location>
</feature>
<proteinExistence type="predicted"/>
<feature type="compositionally biased region" description="Polar residues" evidence="9">
    <location>
        <begin position="1"/>
        <end position="11"/>
    </location>
</feature>
<evidence type="ECO:0000256" key="5">
    <source>
        <dbReference type="ARBA" id="ARBA00023010"/>
    </source>
</evidence>
<evidence type="ECO:0000256" key="3">
    <source>
        <dbReference type="ARBA" id="ARBA00022816"/>
    </source>
</evidence>
<name>A0AAN7SMK6_9COLE</name>
<dbReference type="GO" id="GO:0005643">
    <property type="term" value="C:nuclear pore"/>
    <property type="evidence" value="ECO:0007669"/>
    <property type="project" value="UniProtKB-SubCell"/>
</dbReference>
<feature type="region of interest" description="Disordered" evidence="9">
    <location>
        <begin position="1"/>
        <end position="35"/>
    </location>
</feature>
<evidence type="ECO:0000256" key="4">
    <source>
        <dbReference type="ARBA" id="ARBA00022927"/>
    </source>
</evidence>
<reference evidence="11" key="1">
    <citation type="submission" date="2023-01" db="EMBL/GenBank/DDBJ databases">
        <title>Key to firefly adult light organ development and bioluminescence: homeobox transcription factors regulate luciferase expression and transportation to peroxisome.</title>
        <authorList>
            <person name="Fu X."/>
        </authorList>
    </citation>
    <scope>NUCLEOTIDE SEQUENCE [LARGE SCALE GENOMIC DNA]</scope>
</reference>
<dbReference type="PANTHER" id="PTHR13437">
    <property type="entry name" value="NUCLEOPORIN P58/P45 NUCLEOPORIN-LIKE PROTEIN 1"/>
    <property type="match status" value="1"/>
</dbReference>
<accession>A0AAN7SMK6</accession>
<dbReference type="GO" id="GO:0051028">
    <property type="term" value="P:mRNA transport"/>
    <property type="evidence" value="ECO:0007669"/>
    <property type="project" value="UniProtKB-KW"/>
</dbReference>
<evidence type="ECO:0008006" key="12">
    <source>
        <dbReference type="Google" id="ProtNLM"/>
    </source>
</evidence>
<evidence type="ECO:0000256" key="1">
    <source>
        <dbReference type="ARBA" id="ARBA00004567"/>
    </source>
</evidence>
<dbReference type="EMBL" id="JARPUR010000001">
    <property type="protein sequence ID" value="KAK4887699.1"/>
    <property type="molecule type" value="Genomic_DNA"/>
</dbReference>
<evidence type="ECO:0000256" key="7">
    <source>
        <dbReference type="ARBA" id="ARBA00023242"/>
    </source>
</evidence>
<keyword evidence="6" id="KW-0906">Nuclear pore complex</keyword>
<feature type="coiled-coil region" evidence="8">
    <location>
        <begin position="515"/>
        <end position="549"/>
    </location>
</feature>
<evidence type="ECO:0000256" key="9">
    <source>
        <dbReference type="SAM" id="MobiDB-lite"/>
    </source>
</evidence>
<keyword evidence="4" id="KW-0653">Protein transport</keyword>
<comment type="caution">
    <text evidence="10">The sequence shown here is derived from an EMBL/GenBank/DDBJ whole genome shotgun (WGS) entry which is preliminary data.</text>
</comment>
<keyword evidence="5" id="KW-0811">Translocation</keyword>
<dbReference type="Proteomes" id="UP001353858">
    <property type="component" value="Unassembled WGS sequence"/>
</dbReference>
<evidence type="ECO:0000256" key="6">
    <source>
        <dbReference type="ARBA" id="ARBA00023132"/>
    </source>
</evidence>
<dbReference type="GO" id="GO:0017056">
    <property type="term" value="F:structural constituent of nuclear pore"/>
    <property type="evidence" value="ECO:0007669"/>
    <property type="project" value="InterPro"/>
</dbReference>
<evidence type="ECO:0000256" key="2">
    <source>
        <dbReference type="ARBA" id="ARBA00022448"/>
    </source>
</evidence>
<keyword evidence="3" id="KW-0509">mRNA transport</keyword>